<accession>A0A7S0RF71</accession>
<dbReference type="EMBL" id="HBFB01012574">
    <property type="protein sequence ID" value="CAD8675822.1"/>
    <property type="molecule type" value="Transcribed_RNA"/>
</dbReference>
<proteinExistence type="predicted"/>
<dbReference type="AlphaFoldDB" id="A0A7S0RF71"/>
<organism evidence="2">
    <name type="scientific">Chlamydomonas leiostraca</name>
    <dbReference type="NCBI Taxonomy" id="1034604"/>
    <lineage>
        <taxon>Eukaryota</taxon>
        <taxon>Viridiplantae</taxon>
        <taxon>Chlorophyta</taxon>
        <taxon>core chlorophytes</taxon>
        <taxon>Chlorophyceae</taxon>
        <taxon>CS clade</taxon>
        <taxon>Chlamydomonadales</taxon>
        <taxon>Chlamydomonadaceae</taxon>
        <taxon>Chlamydomonas</taxon>
    </lineage>
</organism>
<gene>
    <name evidence="2" type="ORF">CLEI1391_LOCUS7111</name>
</gene>
<feature type="compositionally biased region" description="Acidic residues" evidence="1">
    <location>
        <begin position="178"/>
        <end position="193"/>
    </location>
</feature>
<reference evidence="2" key="1">
    <citation type="submission" date="2021-01" db="EMBL/GenBank/DDBJ databases">
        <authorList>
            <person name="Corre E."/>
            <person name="Pelletier E."/>
            <person name="Niang G."/>
            <person name="Scheremetjew M."/>
            <person name="Finn R."/>
            <person name="Kale V."/>
            <person name="Holt S."/>
            <person name="Cochrane G."/>
            <person name="Meng A."/>
            <person name="Brown T."/>
            <person name="Cohen L."/>
        </authorList>
    </citation>
    <scope>NUCLEOTIDE SEQUENCE</scope>
    <source>
        <strain evidence="2">SAG 11-49</strain>
    </source>
</reference>
<evidence type="ECO:0000256" key="1">
    <source>
        <dbReference type="SAM" id="MobiDB-lite"/>
    </source>
</evidence>
<sequence length="229" mass="24632">MQLLYTHHGTMLGGALKPTQARSLSIARVAMPMDQKILSSKLNGLQHSIGHGARRATVVTTGVNSVNKALLRRHCVNSKPRCTGLDMDIAWEAQVPHIAAQPLQGIAKVKLDPATDRVAVTDIQVVAVGAAASAVAASASIVPPDVEFAVRSMDSVIMEQLNDFMWAVENGELPMASFEEDDSGLSDSTEEQEAWPGQWEAQASTTMPQRWADGSEPAEVQSFEDGERD</sequence>
<feature type="region of interest" description="Disordered" evidence="1">
    <location>
        <begin position="177"/>
        <end position="229"/>
    </location>
</feature>
<evidence type="ECO:0000313" key="2">
    <source>
        <dbReference type="EMBL" id="CAD8675822.1"/>
    </source>
</evidence>
<name>A0A7S0RF71_9CHLO</name>
<protein>
    <submittedName>
        <fullName evidence="2">Uncharacterized protein</fullName>
    </submittedName>
</protein>